<feature type="compositionally biased region" description="Basic residues" evidence="4">
    <location>
        <begin position="1024"/>
        <end position="1037"/>
    </location>
</feature>
<evidence type="ECO:0000256" key="4">
    <source>
        <dbReference type="SAM" id="MobiDB-lite"/>
    </source>
</evidence>
<dbReference type="PROSITE" id="PS51192">
    <property type="entry name" value="HELICASE_ATP_BIND_1"/>
    <property type="match status" value="1"/>
</dbReference>
<feature type="region of interest" description="Disordered" evidence="4">
    <location>
        <begin position="1064"/>
        <end position="1163"/>
    </location>
</feature>
<dbReference type="PANTHER" id="PTHR45626">
    <property type="entry name" value="TRANSCRIPTION TERMINATION FACTOR 2-RELATED"/>
    <property type="match status" value="1"/>
</dbReference>
<dbReference type="InterPro" id="IPR014001">
    <property type="entry name" value="Helicase_ATP-bd"/>
</dbReference>
<keyword evidence="1" id="KW-0547">Nucleotide-binding</keyword>
<dbReference type="STRING" id="2316362.A0A4Q2D787"/>
<dbReference type="InterPro" id="IPR001650">
    <property type="entry name" value="Helicase_C-like"/>
</dbReference>
<comment type="caution">
    <text evidence="7">The sequence shown here is derived from an EMBL/GenBank/DDBJ whole genome shotgun (WGS) entry which is preliminary data.</text>
</comment>
<feature type="compositionally biased region" description="Basic and acidic residues" evidence="4">
    <location>
        <begin position="1144"/>
        <end position="1163"/>
    </location>
</feature>
<dbReference type="CDD" id="cd18793">
    <property type="entry name" value="SF2_C_SNF"/>
    <property type="match status" value="1"/>
</dbReference>
<dbReference type="GO" id="GO:0008094">
    <property type="term" value="F:ATP-dependent activity, acting on DNA"/>
    <property type="evidence" value="ECO:0007669"/>
    <property type="project" value="TreeGrafter"/>
</dbReference>
<evidence type="ECO:0000259" key="5">
    <source>
        <dbReference type="PROSITE" id="PS51192"/>
    </source>
</evidence>
<dbReference type="OrthoDB" id="3270319at2759"/>
<proteinExistence type="predicted"/>
<evidence type="ECO:0000313" key="7">
    <source>
        <dbReference type="EMBL" id="RXW14284.1"/>
    </source>
</evidence>
<dbReference type="InterPro" id="IPR050628">
    <property type="entry name" value="SNF2_RAD54_helicase_TF"/>
</dbReference>
<dbReference type="AlphaFoldDB" id="A0A4Q2D787"/>
<accession>A0A4Q2D787</accession>
<dbReference type="InterPro" id="IPR000330">
    <property type="entry name" value="SNF2_N"/>
</dbReference>
<dbReference type="Pfam" id="PF00176">
    <property type="entry name" value="SNF2-rel_dom"/>
    <property type="match status" value="1"/>
</dbReference>
<dbReference type="GO" id="GO:0006281">
    <property type="term" value="P:DNA repair"/>
    <property type="evidence" value="ECO:0007669"/>
    <property type="project" value="TreeGrafter"/>
</dbReference>
<dbReference type="GO" id="GO:0005634">
    <property type="term" value="C:nucleus"/>
    <property type="evidence" value="ECO:0007669"/>
    <property type="project" value="TreeGrafter"/>
</dbReference>
<gene>
    <name evidence="7" type="ORF">EST38_g11569</name>
</gene>
<dbReference type="Gene3D" id="3.40.50.300">
    <property type="entry name" value="P-loop containing nucleotide triphosphate hydrolases"/>
    <property type="match status" value="1"/>
</dbReference>
<sequence>MVVHLNHSGLLRLYYDIPGAPWNWPRWKEITGIQHGLFPADDAHLPPSWTCEDAKAIRSYFEAYRALPTEEAKHAFALVTKKANIEDYSGQTLWQTWIVNNWPRWKIQLKIHNAFEDSNCLWMQIMVANNLKGLPKDIPIGDALDQIAYTLFGDHGLDSNGKILYLLRKSVHIFALSASNNLRKTAQRLIDRVVRNEGAINAAFQELEKVAPTKQKVTSLVKMVANWRKDVMIWNSEENLLKLAHMELELGDIRKALGGKAEEDLFNPVVVRKKGTKFKSQAFKTLAKSEDVQEILALFDAHFAPDEQLPELCATSSIPFGEPVDGADPGVEVEASMSYDDLCANLQLDNHGRLLLFNQHRHVGRITSWSASGERVFQAFHLRQENAELFKPIKMHWHQLAGAHAIARRFFTEERSVTNILGMLIADDVGLGKSFLALLFAGFLIELGVKQRKKLPLPPLINTFPYLGTVKKIPNRPTLILAPGTLQRQWLGELQVLFKLHAADIFCYPSSKAARDRFWADDSPYNKSEHEKCNRIIVASHSTLLQEYRLLWEPNSRVPVSERLPFEHPPERLGADSRRGKTLYGQQYLTVIFDEAQAARNYGSTHSAALLILAKSHTRLILTATPLQTRVEDTGAIGRMVGIPHFSTQEYLDEITQDAAAIRRAKQELGSGDSSDSKPNPVVTLQVEASVRMQRQFENRLIRRKAASLDFDKKPLLVLPRCKIVDVTLQLQEWELEFVDNSIPEEAIERLSQASALGVATESFWSNERMSVTFPREDMSAPIPRFTSYRMWEPKKTTKVDTTARLTAYLLSSDAAPQPTVVDGALVIPEIDPTQAGPRTRKILIYQEWAIFLQLLIDATLAINGSMTYDQRAKVVERFKTDPTSRVLIFSKVGTTGLNLTEADTIIILDQQWSYADDRQAIGRIYRQGQTRPVTAYHILAAGTVDYFIASLSRGKEIVSEAFLTSSTQRRLGDILTGNDFSFGEDEEIEGSTGGRHKGKSSRQNIASSSAATNQATPQEKPPKKQIAKSKRQRVKSKPIIIEEDEVGDQPLAVVGQDAVSDVDMSGMSSASDREGPSDIESFGPPSTRASSDSEDIEYLSPPPPNQQAQTPESASSDGLFSPISYPSSDEDMKPDVPQPGPSDEPKKRLRSDSAIDPTSRDKGDRWLQVASLIHRLVHFPPYILVSLAFLPTIVHPEPHLHHIRIARGKPQLKVNIVDLATPILK</sequence>
<evidence type="ECO:0000256" key="3">
    <source>
        <dbReference type="ARBA" id="ARBA00022840"/>
    </source>
</evidence>
<feature type="region of interest" description="Disordered" evidence="4">
    <location>
        <begin position="983"/>
        <end position="1044"/>
    </location>
</feature>
<keyword evidence="8" id="KW-1185">Reference proteome</keyword>
<feature type="compositionally biased region" description="Polar residues" evidence="4">
    <location>
        <begin position="1002"/>
        <end position="1018"/>
    </location>
</feature>
<dbReference type="SMART" id="SM00490">
    <property type="entry name" value="HELICc"/>
    <property type="match status" value="1"/>
</dbReference>
<evidence type="ECO:0000256" key="1">
    <source>
        <dbReference type="ARBA" id="ARBA00022741"/>
    </source>
</evidence>
<dbReference type="Proteomes" id="UP000290288">
    <property type="component" value="Unassembled WGS sequence"/>
</dbReference>
<protein>
    <submittedName>
        <fullName evidence="7">Uncharacterized protein</fullName>
    </submittedName>
</protein>
<name>A0A4Q2D787_9AGAR</name>
<evidence type="ECO:0000256" key="2">
    <source>
        <dbReference type="ARBA" id="ARBA00022801"/>
    </source>
</evidence>
<dbReference type="EMBL" id="SDEE01000728">
    <property type="protein sequence ID" value="RXW14284.1"/>
    <property type="molecule type" value="Genomic_DNA"/>
</dbReference>
<organism evidence="7 8">
    <name type="scientific">Candolleomyces aberdarensis</name>
    <dbReference type="NCBI Taxonomy" id="2316362"/>
    <lineage>
        <taxon>Eukaryota</taxon>
        <taxon>Fungi</taxon>
        <taxon>Dikarya</taxon>
        <taxon>Basidiomycota</taxon>
        <taxon>Agaricomycotina</taxon>
        <taxon>Agaricomycetes</taxon>
        <taxon>Agaricomycetidae</taxon>
        <taxon>Agaricales</taxon>
        <taxon>Agaricineae</taxon>
        <taxon>Psathyrellaceae</taxon>
        <taxon>Candolleomyces</taxon>
    </lineage>
</organism>
<dbReference type="SUPFAM" id="SSF52540">
    <property type="entry name" value="P-loop containing nucleoside triphosphate hydrolases"/>
    <property type="match status" value="2"/>
</dbReference>
<dbReference type="InterPro" id="IPR027417">
    <property type="entry name" value="P-loop_NTPase"/>
</dbReference>
<feature type="domain" description="Helicase C-terminal" evidence="6">
    <location>
        <begin position="832"/>
        <end position="976"/>
    </location>
</feature>
<dbReference type="InterPro" id="IPR049730">
    <property type="entry name" value="SNF2/RAD54-like_C"/>
</dbReference>
<keyword evidence="3" id="KW-0067">ATP-binding</keyword>
<dbReference type="SMART" id="SM00487">
    <property type="entry name" value="DEXDc"/>
    <property type="match status" value="1"/>
</dbReference>
<keyword evidence="2" id="KW-0378">Hydrolase</keyword>
<evidence type="ECO:0000313" key="8">
    <source>
        <dbReference type="Proteomes" id="UP000290288"/>
    </source>
</evidence>
<dbReference type="InterPro" id="IPR038718">
    <property type="entry name" value="SNF2-like_sf"/>
</dbReference>
<reference evidence="7 8" key="1">
    <citation type="submission" date="2019-01" db="EMBL/GenBank/DDBJ databases">
        <title>Draft genome sequence of Psathyrella aberdarensis IHI B618.</title>
        <authorList>
            <person name="Buettner E."/>
            <person name="Kellner H."/>
        </authorList>
    </citation>
    <scope>NUCLEOTIDE SEQUENCE [LARGE SCALE GENOMIC DNA]</scope>
    <source>
        <strain evidence="7 8">IHI B618</strain>
    </source>
</reference>
<dbReference type="Gene3D" id="3.40.50.10810">
    <property type="entry name" value="Tandem AAA-ATPase domain"/>
    <property type="match status" value="1"/>
</dbReference>
<dbReference type="GO" id="GO:0005524">
    <property type="term" value="F:ATP binding"/>
    <property type="evidence" value="ECO:0007669"/>
    <property type="project" value="UniProtKB-KW"/>
</dbReference>
<feature type="domain" description="Helicase ATP-binding" evidence="5">
    <location>
        <begin position="414"/>
        <end position="644"/>
    </location>
</feature>
<evidence type="ECO:0000259" key="6">
    <source>
        <dbReference type="PROSITE" id="PS51194"/>
    </source>
</evidence>
<feature type="compositionally biased region" description="Polar residues" evidence="4">
    <location>
        <begin position="1107"/>
        <end position="1119"/>
    </location>
</feature>
<dbReference type="GO" id="GO:0016787">
    <property type="term" value="F:hydrolase activity"/>
    <property type="evidence" value="ECO:0007669"/>
    <property type="project" value="UniProtKB-KW"/>
</dbReference>
<dbReference type="PROSITE" id="PS51194">
    <property type="entry name" value="HELICASE_CTER"/>
    <property type="match status" value="1"/>
</dbReference>
<dbReference type="Pfam" id="PF00271">
    <property type="entry name" value="Helicase_C"/>
    <property type="match status" value="1"/>
</dbReference>